<dbReference type="STRING" id="515619.EUBREC_0465"/>
<dbReference type="GO" id="GO:0000155">
    <property type="term" value="F:phosphorelay sensor kinase activity"/>
    <property type="evidence" value="ECO:0007669"/>
    <property type="project" value="InterPro"/>
</dbReference>
<dbReference type="SUPFAM" id="SSF47384">
    <property type="entry name" value="Homodimeric domain of signal transducing histidine kinase"/>
    <property type="match status" value="1"/>
</dbReference>
<keyword evidence="12" id="KW-0902">Two-component regulatory system</keyword>
<feature type="transmembrane region" description="Helical" evidence="14">
    <location>
        <begin position="12"/>
        <end position="33"/>
    </location>
</feature>
<comment type="catalytic activity">
    <reaction evidence="1">
        <text>ATP + protein L-histidine = ADP + protein N-phospho-L-histidine.</text>
        <dbReference type="EC" id="2.7.13.3"/>
    </reaction>
</comment>
<dbReference type="Proteomes" id="UP000001477">
    <property type="component" value="Chromosome"/>
</dbReference>
<dbReference type="Gene3D" id="3.30.565.10">
    <property type="entry name" value="Histidine kinase-like ATPase, C-terminal domain"/>
    <property type="match status" value="1"/>
</dbReference>
<evidence type="ECO:0000256" key="2">
    <source>
        <dbReference type="ARBA" id="ARBA00004651"/>
    </source>
</evidence>
<evidence type="ECO:0000256" key="3">
    <source>
        <dbReference type="ARBA" id="ARBA00012438"/>
    </source>
</evidence>
<dbReference type="InterPro" id="IPR036097">
    <property type="entry name" value="HisK_dim/P_sf"/>
</dbReference>
<reference evidence="17 18" key="1">
    <citation type="journal article" date="2009" name="Proc. Natl. Acad. Sci. U.S.A.">
        <title>Characterizing a model human gut microbiota composed of members of its two dominant bacterial phyla.</title>
        <authorList>
            <person name="Mahowald M.A."/>
            <person name="Rey F.E."/>
            <person name="Seedorf H."/>
            <person name="Turnbaugh P.J."/>
            <person name="Fulton R.S."/>
            <person name="Wollam A."/>
            <person name="Shah N."/>
            <person name="Wang C."/>
            <person name="Magrini V."/>
            <person name="Wilson R.K."/>
            <person name="Cantarel B.L."/>
            <person name="Coutinho P.M."/>
            <person name="Henrissat B."/>
            <person name="Crock L.W."/>
            <person name="Russell A."/>
            <person name="Verberkmoes N.C."/>
            <person name="Hettich R.L."/>
            <person name="Gordon J.I."/>
        </authorList>
    </citation>
    <scope>NUCLEOTIDE SEQUENCE [LARGE SCALE GENOMIC DNA]</scope>
    <source>
        <strain evidence="18">ATCC 33656 / DSM 3377 / JCM 17463 / KCTC 5835 / LMG 30912 / VPI 0990</strain>
    </source>
</reference>
<keyword evidence="5" id="KW-0597">Phosphoprotein</keyword>
<comment type="subcellular location">
    <subcellularLocation>
        <location evidence="2">Cell membrane</location>
        <topology evidence="2">Multi-pass membrane protein</topology>
    </subcellularLocation>
</comment>
<feature type="domain" description="HAMP" evidence="16">
    <location>
        <begin position="207"/>
        <end position="260"/>
    </location>
</feature>
<dbReference type="GO" id="GO:0005886">
    <property type="term" value="C:plasma membrane"/>
    <property type="evidence" value="ECO:0007669"/>
    <property type="project" value="UniProtKB-SubCell"/>
</dbReference>
<evidence type="ECO:0000256" key="11">
    <source>
        <dbReference type="ARBA" id="ARBA00022989"/>
    </source>
</evidence>
<dbReference type="HOGENOM" id="CLU_000445_89_6_9"/>
<evidence type="ECO:0000256" key="10">
    <source>
        <dbReference type="ARBA" id="ARBA00022840"/>
    </source>
</evidence>
<evidence type="ECO:0000256" key="1">
    <source>
        <dbReference type="ARBA" id="ARBA00000085"/>
    </source>
</evidence>
<gene>
    <name evidence="17" type="ordered locus">EUBREC_0465</name>
</gene>
<evidence type="ECO:0000259" key="16">
    <source>
        <dbReference type="PROSITE" id="PS50885"/>
    </source>
</evidence>
<dbReference type="InterPro" id="IPR004358">
    <property type="entry name" value="Sig_transdc_His_kin-like_C"/>
</dbReference>
<dbReference type="InterPro" id="IPR050398">
    <property type="entry name" value="HssS/ArlS-like"/>
</dbReference>
<keyword evidence="6" id="KW-0808">Transferase</keyword>
<evidence type="ECO:0000259" key="15">
    <source>
        <dbReference type="PROSITE" id="PS50109"/>
    </source>
</evidence>
<dbReference type="Pfam" id="PF00512">
    <property type="entry name" value="HisKA"/>
    <property type="match status" value="1"/>
</dbReference>
<evidence type="ECO:0000313" key="17">
    <source>
        <dbReference type="EMBL" id="ACR74256.1"/>
    </source>
</evidence>
<dbReference type="InterPro" id="IPR003594">
    <property type="entry name" value="HATPase_dom"/>
</dbReference>
<dbReference type="PRINTS" id="PR00344">
    <property type="entry name" value="BCTRLSENSOR"/>
</dbReference>
<dbReference type="SUPFAM" id="SSF55874">
    <property type="entry name" value="ATPase domain of HSP90 chaperone/DNA topoisomerase II/histidine kinase"/>
    <property type="match status" value="1"/>
</dbReference>
<evidence type="ECO:0000313" key="18">
    <source>
        <dbReference type="Proteomes" id="UP000001477"/>
    </source>
</evidence>
<dbReference type="SMART" id="SM00387">
    <property type="entry name" value="HATPase_c"/>
    <property type="match status" value="1"/>
</dbReference>
<dbReference type="CDD" id="cd06225">
    <property type="entry name" value="HAMP"/>
    <property type="match status" value="1"/>
</dbReference>
<accession>C4ZBW6</accession>
<evidence type="ECO:0000256" key="12">
    <source>
        <dbReference type="ARBA" id="ARBA00023012"/>
    </source>
</evidence>
<keyword evidence="11 14" id="KW-1133">Transmembrane helix</keyword>
<evidence type="ECO:0000256" key="14">
    <source>
        <dbReference type="SAM" id="Phobius"/>
    </source>
</evidence>
<dbReference type="Pfam" id="PF02518">
    <property type="entry name" value="HATPase_c"/>
    <property type="match status" value="1"/>
</dbReference>
<dbReference type="GO" id="GO:0005524">
    <property type="term" value="F:ATP binding"/>
    <property type="evidence" value="ECO:0007669"/>
    <property type="project" value="UniProtKB-KW"/>
</dbReference>
<dbReference type="Gene3D" id="1.10.287.130">
    <property type="match status" value="1"/>
</dbReference>
<evidence type="ECO:0000256" key="13">
    <source>
        <dbReference type="ARBA" id="ARBA00023136"/>
    </source>
</evidence>
<keyword evidence="13 14" id="KW-0472">Membrane</keyword>
<keyword evidence="9 17" id="KW-0418">Kinase</keyword>
<dbReference type="EC" id="2.7.13.3" evidence="3"/>
<feature type="domain" description="Histidine kinase" evidence="15">
    <location>
        <begin position="275"/>
        <end position="495"/>
    </location>
</feature>
<protein>
    <recommendedName>
        <fullName evidence="3">histidine kinase</fullName>
        <ecNumber evidence="3">2.7.13.3</ecNumber>
    </recommendedName>
</protein>
<evidence type="ECO:0000256" key="8">
    <source>
        <dbReference type="ARBA" id="ARBA00022741"/>
    </source>
</evidence>
<name>C4ZBW6_AGARV</name>
<dbReference type="PANTHER" id="PTHR45528:SF1">
    <property type="entry name" value="SENSOR HISTIDINE KINASE CPXA"/>
    <property type="match status" value="1"/>
</dbReference>
<dbReference type="Gene3D" id="6.10.340.10">
    <property type="match status" value="1"/>
</dbReference>
<organism evidence="17 18">
    <name type="scientific">Agathobacter rectalis (strain ATCC 33656 / DSM 3377 / JCM 17463 / KCTC 5835 / VPI 0990)</name>
    <name type="common">Eubacterium rectale</name>
    <dbReference type="NCBI Taxonomy" id="515619"/>
    <lineage>
        <taxon>Bacteria</taxon>
        <taxon>Bacillati</taxon>
        <taxon>Bacillota</taxon>
        <taxon>Clostridia</taxon>
        <taxon>Lachnospirales</taxon>
        <taxon>Lachnospiraceae</taxon>
        <taxon>Agathobacter</taxon>
    </lineage>
</organism>
<feature type="transmembrane region" description="Helical" evidence="14">
    <location>
        <begin position="187"/>
        <end position="206"/>
    </location>
</feature>
<dbReference type="AlphaFoldDB" id="C4ZBW6"/>
<evidence type="ECO:0000256" key="4">
    <source>
        <dbReference type="ARBA" id="ARBA00022475"/>
    </source>
</evidence>
<dbReference type="InterPro" id="IPR003660">
    <property type="entry name" value="HAMP_dom"/>
</dbReference>
<dbReference type="SMART" id="SM00304">
    <property type="entry name" value="HAMP"/>
    <property type="match status" value="1"/>
</dbReference>
<evidence type="ECO:0000256" key="6">
    <source>
        <dbReference type="ARBA" id="ARBA00022679"/>
    </source>
</evidence>
<dbReference type="CDD" id="cd00075">
    <property type="entry name" value="HATPase"/>
    <property type="match status" value="1"/>
</dbReference>
<dbReference type="InterPro" id="IPR003661">
    <property type="entry name" value="HisK_dim/P_dom"/>
</dbReference>
<sequence>MENTMKIKTKLAISFCIIIFVPVVLTSIVLVGFNKIQLKAINKTYGMEDAGMLALTDTVQFLNKVTGRTYDELEKTSLIEPSRLLDSDYLTKINKKLEKKYSYLIVKSEGELIFNGGIDNDDILRKLPRISNKQSSSDVSSYMDSDDKVLIKQLNFRDSDGDEASLYIVTSTACVIPEVRTVLMEGAFALVLILLTTAAMLIVWIYRSIITPIERLRIAAENIKDGNLDFELETSPSDGEIGELCTAFEQMRARLKKNAEEKVTNESENRVLISNIAHDLKTPITAVKGYAEGILDGVANTPEKVDKYVRTIYNKANDMDKLINELTLYSKIDTNRIPYNFAKINVTDYFNDCVEEIGLDLEAKNIRLSYENHVDSNVLIIADPEQIRRVINNIVGNSVKYMNKTQSYIDIRINDVGDFIQVEIEDNGRGINQRDMPYIFDRFYRADASRNSATGGSGIGLSIVKKIIEDHGGKIWATSKEGDGTTMFFVIRKYQETQDMNRQ</sequence>
<dbReference type="InterPro" id="IPR036890">
    <property type="entry name" value="HATPase_C_sf"/>
</dbReference>
<dbReference type="PaxDb" id="515619-EUBREC_0465"/>
<keyword evidence="10" id="KW-0067">ATP-binding</keyword>
<dbReference type="PROSITE" id="PS50109">
    <property type="entry name" value="HIS_KIN"/>
    <property type="match status" value="1"/>
</dbReference>
<dbReference type="InterPro" id="IPR005467">
    <property type="entry name" value="His_kinase_dom"/>
</dbReference>
<dbReference type="SMART" id="SM00388">
    <property type="entry name" value="HisKA"/>
    <property type="match status" value="1"/>
</dbReference>
<keyword evidence="4" id="KW-1003">Cell membrane</keyword>
<dbReference type="PANTHER" id="PTHR45528">
    <property type="entry name" value="SENSOR HISTIDINE KINASE CPXA"/>
    <property type="match status" value="1"/>
</dbReference>
<dbReference type="Pfam" id="PF00672">
    <property type="entry name" value="HAMP"/>
    <property type="match status" value="1"/>
</dbReference>
<dbReference type="FunFam" id="3.30.565.10:FF:000006">
    <property type="entry name" value="Sensor histidine kinase WalK"/>
    <property type="match status" value="1"/>
</dbReference>
<evidence type="ECO:0000256" key="7">
    <source>
        <dbReference type="ARBA" id="ARBA00022692"/>
    </source>
</evidence>
<evidence type="ECO:0000256" key="9">
    <source>
        <dbReference type="ARBA" id="ARBA00022777"/>
    </source>
</evidence>
<proteinExistence type="predicted"/>
<dbReference type="KEGG" id="ere:EUBREC_0465"/>
<dbReference type="EMBL" id="CP001107">
    <property type="protein sequence ID" value="ACR74256.1"/>
    <property type="molecule type" value="Genomic_DNA"/>
</dbReference>
<keyword evidence="7 14" id="KW-0812">Transmembrane</keyword>
<dbReference type="PROSITE" id="PS50885">
    <property type="entry name" value="HAMP"/>
    <property type="match status" value="1"/>
</dbReference>
<dbReference type="CDD" id="cd00082">
    <property type="entry name" value="HisKA"/>
    <property type="match status" value="1"/>
</dbReference>
<evidence type="ECO:0000256" key="5">
    <source>
        <dbReference type="ARBA" id="ARBA00022553"/>
    </source>
</evidence>
<keyword evidence="8" id="KW-0547">Nucleotide-binding</keyword>
<dbReference type="SUPFAM" id="SSF158472">
    <property type="entry name" value="HAMP domain-like"/>
    <property type="match status" value="1"/>
</dbReference>